<sequence>MSEATPGKLVGAVVSGFKVVRHLARARGGMGVNQIARETDINPSTCFNILKTLVHERVVTFDPARKTYAIGLGFVEIAKGSLEKASFARLARPHLDAIATSFNVTVTAWQRTGDDRMVLVERADNDAATRVHMNLGQRLPLLIGAFGRCMAVYDPRPEAELREAFSTLRWQDPPSFEAWLQEVQAAQRMGYAIDADRYVRGVTTVASPVLEAEKRPVMAISAVGFSAQFTPVSLTGLAAAVKECADALSLAIAGEAPPVQQRIA</sequence>
<dbReference type="SUPFAM" id="SSF55781">
    <property type="entry name" value="GAF domain-like"/>
    <property type="match status" value="1"/>
</dbReference>
<organism evidence="6 7">
    <name type="scientific">Pseudoroseomonas ludipueritiae</name>
    <dbReference type="NCBI Taxonomy" id="198093"/>
    <lineage>
        <taxon>Bacteria</taxon>
        <taxon>Pseudomonadati</taxon>
        <taxon>Pseudomonadota</taxon>
        <taxon>Alphaproteobacteria</taxon>
        <taxon>Acetobacterales</taxon>
        <taxon>Acetobacteraceae</taxon>
        <taxon>Pseudoroseomonas</taxon>
    </lineage>
</organism>
<accession>A0ABR7R6A5</accession>
<keyword evidence="1" id="KW-0805">Transcription regulation</keyword>
<proteinExistence type="predicted"/>
<dbReference type="Proteomes" id="UP000603940">
    <property type="component" value="Unassembled WGS sequence"/>
</dbReference>
<dbReference type="EMBL" id="JACTUZ010000033">
    <property type="protein sequence ID" value="MBC9177289.1"/>
    <property type="molecule type" value="Genomic_DNA"/>
</dbReference>
<comment type="caution">
    <text evidence="6">The sequence shown here is derived from an EMBL/GenBank/DDBJ whole genome shotgun (WGS) entry which is preliminary data.</text>
</comment>
<evidence type="ECO:0000256" key="2">
    <source>
        <dbReference type="ARBA" id="ARBA00023125"/>
    </source>
</evidence>
<gene>
    <name evidence="6" type="ORF">IBL25_10100</name>
</gene>
<evidence type="ECO:0000256" key="1">
    <source>
        <dbReference type="ARBA" id="ARBA00023015"/>
    </source>
</evidence>
<dbReference type="InterPro" id="IPR005471">
    <property type="entry name" value="Tscrpt_reg_IclR_N"/>
</dbReference>
<dbReference type="Pfam" id="PF09339">
    <property type="entry name" value="HTH_IclR"/>
    <property type="match status" value="1"/>
</dbReference>
<dbReference type="PROSITE" id="PS51078">
    <property type="entry name" value="ICLR_ED"/>
    <property type="match status" value="1"/>
</dbReference>
<dbReference type="PANTHER" id="PTHR30136">
    <property type="entry name" value="HELIX-TURN-HELIX TRANSCRIPTIONAL REGULATOR, ICLR FAMILY"/>
    <property type="match status" value="1"/>
</dbReference>
<dbReference type="Pfam" id="PF01614">
    <property type="entry name" value="IclR_C"/>
    <property type="match status" value="1"/>
</dbReference>
<dbReference type="InterPro" id="IPR036388">
    <property type="entry name" value="WH-like_DNA-bd_sf"/>
</dbReference>
<feature type="domain" description="HTH iclR-type" evidence="4">
    <location>
        <begin position="10"/>
        <end position="72"/>
    </location>
</feature>
<feature type="domain" description="IclR-ED" evidence="5">
    <location>
        <begin position="73"/>
        <end position="254"/>
    </location>
</feature>
<dbReference type="InterPro" id="IPR029016">
    <property type="entry name" value="GAF-like_dom_sf"/>
</dbReference>
<dbReference type="SUPFAM" id="SSF46785">
    <property type="entry name" value="Winged helix' DNA-binding domain"/>
    <property type="match status" value="1"/>
</dbReference>
<evidence type="ECO:0000313" key="7">
    <source>
        <dbReference type="Proteomes" id="UP000603940"/>
    </source>
</evidence>
<evidence type="ECO:0000259" key="5">
    <source>
        <dbReference type="PROSITE" id="PS51078"/>
    </source>
</evidence>
<reference evidence="6 7" key="1">
    <citation type="journal article" date="2009" name="Int. J. Syst. Evol. Microbiol.">
        <title>Transfer of Teichococcus ludipueritiae and Muricoccus roseus to the genus Roseomonas, as Roseomonas ludipueritiae comb. nov. and Roseomonas rosea comb. nov., respectively, and emended description of the genus Roseomonas.</title>
        <authorList>
            <person name="Sanchez-Porro C."/>
            <person name="Gallego V."/>
            <person name="Busse H.J."/>
            <person name="Kampfer P."/>
            <person name="Ventosa A."/>
        </authorList>
    </citation>
    <scope>NUCLEOTIDE SEQUENCE [LARGE SCALE GENOMIC DNA]</scope>
    <source>
        <strain evidence="6 7">DSM 14915</strain>
    </source>
</reference>
<keyword evidence="7" id="KW-1185">Reference proteome</keyword>
<keyword evidence="2" id="KW-0238">DNA-binding</keyword>
<keyword evidence="3" id="KW-0804">Transcription</keyword>
<evidence type="ECO:0000259" key="4">
    <source>
        <dbReference type="PROSITE" id="PS51077"/>
    </source>
</evidence>
<dbReference type="InterPro" id="IPR050707">
    <property type="entry name" value="HTH_MetabolicPath_Reg"/>
</dbReference>
<dbReference type="Gene3D" id="3.30.450.40">
    <property type="match status" value="1"/>
</dbReference>
<dbReference type="PROSITE" id="PS51077">
    <property type="entry name" value="HTH_ICLR"/>
    <property type="match status" value="1"/>
</dbReference>
<dbReference type="InterPro" id="IPR036390">
    <property type="entry name" value="WH_DNA-bd_sf"/>
</dbReference>
<dbReference type="RefSeq" id="WP_187778421.1">
    <property type="nucleotide sequence ID" value="NZ_JACTUZ010000033.1"/>
</dbReference>
<dbReference type="SMART" id="SM00346">
    <property type="entry name" value="HTH_ICLR"/>
    <property type="match status" value="1"/>
</dbReference>
<dbReference type="Gene3D" id="1.10.10.10">
    <property type="entry name" value="Winged helix-like DNA-binding domain superfamily/Winged helix DNA-binding domain"/>
    <property type="match status" value="1"/>
</dbReference>
<evidence type="ECO:0000313" key="6">
    <source>
        <dbReference type="EMBL" id="MBC9177289.1"/>
    </source>
</evidence>
<dbReference type="InterPro" id="IPR014757">
    <property type="entry name" value="Tscrpt_reg_IclR_C"/>
</dbReference>
<evidence type="ECO:0000256" key="3">
    <source>
        <dbReference type="ARBA" id="ARBA00023163"/>
    </source>
</evidence>
<dbReference type="PANTHER" id="PTHR30136:SF24">
    <property type="entry name" value="HTH-TYPE TRANSCRIPTIONAL REPRESSOR ALLR"/>
    <property type="match status" value="1"/>
</dbReference>
<name>A0ABR7R6A5_9PROT</name>
<protein>
    <submittedName>
        <fullName evidence="6">IclR family transcriptional regulator</fullName>
    </submittedName>
</protein>